<protein>
    <submittedName>
        <fullName evidence="2">Uncharacterized protein</fullName>
    </submittedName>
</protein>
<evidence type="ECO:0000313" key="3">
    <source>
        <dbReference type="Proteomes" id="UP000277204"/>
    </source>
</evidence>
<organism evidence="2 3">
    <name type="scientific">Schistosoma margrebowiei</name>
    <dbReference type="NCBI Taxonomy" id="48269"/>
    <lineage>
        <taxon>Eukaryota</taxon>
        <taxon>Metazoa</taxon>
        <taxon>Spiralia</taxon>
        <taxon>Lophotrochozoa</taxon>
        <taxon>Platyhelminthes</taxon>
        <taxon>Trematoda</taxon>
        <taxon>Digenea</taxon>
        <taxon>Strigeidida</taxon>
        <taxon>Schistosomatoidea</taxon>
        <taxon>Schistosomatidae</taxon>
        <taxon>Schistosoma</taxon>
    </lineage>
</organism>
<gene>
    <name evidence="2" type="ORF">SMRZ_LOCUS3900</name>
</gene>
<dbReference type="EMBL" id="UZAI01001178">
    <property type="protein sequence ID" value="VDO59426.1"/>
    <property type="molecule type" value="Genomic_DNA"/>
</dbReference>
<evidence type="ECO:0000256" key="1">
    <source>
        <dbReference type="SAM" id="MobiDB-lite"/>
    </source>
</evidence>
<dbReference type="Proteomes" id="UP000277204">
    <property type="component" value="Unassembled WGS sequence"/>
</dbReference>
<evidence type="ECO:0000313" key="2">
    <source>
        <dbReference type="EMBL" id="VDO59426.1"/>
    </source>
</evidence>
<dbReference type="SUPFAM" id="SSF53822">
    <property type="entry name" value="Periplasmic binding protein-like I"/>
    <property type="match status" value="1"/>
</dbReference>
<dbReference type="STRING" id="48269.A0A183LJC5"/>
<dbReference type="Gene3D" id="3.40.50.2300">
    <property type="match status" value="1"/>
</dbReference>
<keyword evidence="3" id="KW-1185">Reference proteome</keyword>
<dbReference type="InterPro" id="IPR028082">
    <property type="entry name" value="Peripla_BP_I"/>
</dbReference>
<proteinExistence type="predicted"/>
<accession>A0A183LJC5</accession>
<feature type="compositionally biased region" description="Polar residues" evidence="1">
    <location>
        <begin position="73"/>
        <end position="90"/>
    </location>
</feature>
<feature type="region of interest" description="Disordered" evidence="1">
    <location>
        <begin position="69"/>
        <end position="90"/>
    </location>
</feature>
<name>A0A183LJC5_9TREM</name>
<sequence>MEISLQTKLKRPWYKETSSPEENERARQAYRALMTVTLLKPDSPEYRTFTEEVRARALRDYEFSYRDSERRISQQVSNDRQLKSNYILQH</sequence>
<dbReference type="AlphaFoldDB" id="A0A183LJC5"/>
<feature type="region of interest" description="Disordered" evidence="1">
    <location>
        <begin position="1"/>
        <end position="25"/>
    </location>
</feature>
<reference evidence="2 3" key="1">
    <citation type="submission" date="2018-11" db="EMBL/GenBank/DDBJ databases">
        <authorList>
            <consortium name="Pathogen Informatics"/>
        </authorList>
    </citation>
    <scope>NUCLEOTIDE SEQUENCE [LARGE SCALE GENOMIC DNA]</scope>
    <source>
        <strain evidence="2 3">Zambia</strain>
    </source>
</reference>